<comment type="caution">
    <text evidence="1">The sequence shown here is derived from an EMBL/GenBank/DDBJ whole genome shotgun (WGS) entry which is preliminary data.</text>
</comment>
<keyword evidence="2" id="KW-1185">Reference proteome</keyword>
<dbReference type="EMBL" id="JAIWYP010000004">
    <property type="protein sequence ID" value="KAH3831272.1"/>
    <property type="molecule type" value="Genomic_DNA"/>
</dbReference>
<gene>
    <name evidence="1" type="ORF">DPMN_104534</name>
</gene>
<organism evidence="1 2">
    <name type="scientific">Dreissena polymorpha</name>
    <name type="common">Zebra mussel</name>
    <name type="synonym">Mytilus polymorpha</name>
    <dbReference type="NCBI Taxonomy" id="45954"/>
    <lineage>
        <taxon>Eukaryota</taxon>
        <taxon>Metazoa</taxon>
        <taxon>Spiralia</taxon>
        <taxon>Lophotrochozoa</taxon>
        <taxon>Mollusca</taxon>
        <taxon>Bivalvia</taxon>
        <taxon>Autobranchia</taxon>
        <taxon>Heteroconchia</taxon>
        <taxon>Euheterodonta</taxon>
        <taxon>Imparidentia</taxon>
        <taxon>Neoheterodontei</taxon>
        <taxon>Myida</taxon>
        <taxon>Dreissenoidea</taxon>
        <taxon>Dreissenidae</taxon>
        <taxon>Dreissena</taxon>
    </lineage>
</organism>
<protein>
    <submittedName>
        <fullName evidence="1">Uncharacterized protein</fullName>
    </submittedName>
</protein>
<reference evidence="1" key="1">
    <citation type="journal article" date="2019" name="bioRxiv">
        <title>The Genome of the Zebra Mussel, Dreissena polymorpha: A Resource for Invasive Species Research.</title>
        <authorList>
            <person name="McCartney M.A."/>
            <person name="Auch B."/>
            <person name="Kono T."/>
            <person name="Mallez S."/>
            <person name="Zhang Y."/>
            <person name="Obille A."/>
            <person name="Becker A."/>
            <person name="Abrahante J.E."/>
            <person name="Garbe J."/>
            <person name="Badalamenti J.P."/>
            <person name="Herman A."/>
            <person name="Mangelson H."/>
            <person name="Liachko I."/>
            <person name="Sullivan S."/>
            <person name="Sone E.D."/>
            <person name="Koren S."/>
            <person name="Silverstein K.A.T."/>
            <person name="Beckman K.B."/>
            <person name="Gohl D.M."/>
        </authorList>
    </citation>
    <scope>NUCLEOTIDE SEQUENCE</scope>
    <source>
        <strain evidence="1">Duluth1</strain>
        <tissue evidence="1">Whole animal</tissue>
    </source>
</reference>
<evidence type="ECO:0000313" key="2">
    <source>
        <dbReference type="Proteomes" id="UP000828390"/>
    </source>
</evidence>
<accession>A0A9D4HFT7</accession>
<name>A0A9D4HFT7_DREPO</name>
<reference evidence="1" key="2">
    <citation type="submission" date="2020-11" db="EMBL/GenBank/DDBJ databases">
        <authorList>
            <person name="McCartney M.A."/>
            <person name="Auch B."/>
            <person name="Kono T."/>
            <person name="Mallez S."/>
            <person name="Becker A."/>
            <person name="Gohl D.M."/>
            <person name="Silverstein K.A.T."/>
            <person name="Koren S."/>
            <person name="Bechman K.B."/>
            <person name="Herman A."/>
            <person name="Abrahante J.E."/>
            <person name="Garbe J."/>
        </authorList>
    </citation>
    <scope>NUCLEOTIDE SEQUENCE</scope>
    <source>
        <strain evidence="1">Duluth1</strain>
        <tissue evidence="1">Whole animal</tissue>
    </source>
</reference>
<proteinExistence type="predicted"/>
<dbReference type="AlphaFoldDB" id="A0A9D4HFT7"/>
<sequence>MTSTLVSSHSRCSQTSLDGTLIWQVRASELSTINSEVQLEEPPAEVPLYIRKYVQKDVLEATRSRGDPGSFTGDQTSDLWITTDPLLVAYVSGSTLLYRCRSRNRSVT</sequence>
<dbReference type="Proteomes" id="UP000828390">
    <property type="component" value="Unassembled WGS sequence"/>
</dbReference>
<evidence type="ECO:0000313" key="1">
    <source>
        <dbReference type="EMBL" id="KAH3831272.1"/>
    </source>
</evidence>